<keyword evidence="6" id="KW-0472">Membrane</keyword>
<dbReference type="PANTHER" id="PTHR43335">
    <property type="entry name" value="ABC TRANSPORTER, ATP-BINDING PROTEIN"/>
    <property type="match status" value="1"/>
</dbReference>
<dbReference type="Gene3D" id="3.40.50.300">
    <property type="entry name" value="P-loop containing nucleotide triphosphate hydrolases"/>
    <property type="match status" value="1"/>
</dbReference>
<dbReference type="InterPro" id="IPR027417">
    <property type="entry name" value="P-loop_NTPase"/>
</dbReference>
<comment type="similarity">
    <text evidence="1">Belongs to the ABC transporter superfamily.</text>
</comment>
<dbReference type="Proteomes" id="UP001550850">
    <property type="component" value="Unassembled WGS sequence"/>
</dbReference>
<proteinExistence type="inferred from homology"/>
<organism evidence="8 9">
    <name type="scientific">Streptomyces fragilis</name>
    <dbReference type="NCBI Taxonomy" id="67301"/>
    <lineage>
        <taxon>Bacteria</taxon>
        <taxon>Bacillati</taxon>
        <taxon>Actinomycetota</taxon>
        <taxon>Actinomycetes</taxon>
        <taxon>Kitasatosporales</taxon>
        <taxon>Streptomycetaceae</taxon>
        <taxon>Streptomyces</taxon>
    </lineage>
</organism>
<dbReference type="SMART" id="SM00382">
    <property type="entry name" value="AAA"/>
    <property type="match status" value="1"/>
</dbReference>
<keyword evidence="9" id="KW-1185">Reference proteome</keyword>
<dbReference type="RefSeq" id="WP_108952021.1">
    <property type="nucleotide sequence ID" value="NZ_BEVZ01000002.1"/>
</dbReference>
<accession>A0ABV2YI98</accession>
<dbReference type="SUPFAM" id="SSF52540">
    <property type="entry name" value="P-loop containing nucleoside triphosphate hydrolases"/>
    <property type="match status" value="1"/>
</dbReference>
<dbReference type="InterPro" id="IPR003439">
    <property type="entry name" value="ABC_transporter-like_ATP-bd"/>
</dbReference>
<keyword evidence="3" id="KW-0547">Nucleotide-binding</keyword>
<evidence type="ECO:0000256" key="2">
    <source>
        <dbReference type="ARBA" id="ARBA00022448"/>
    </source>
</evidence>
<feature type="compositionally biased region" description="Basic residues" evidence="5">
    <location>
        <begin position="398"/>
        <end position="407"/>
    </location>
</feature>
<feature type="domain" description="ABC transporter" evidence="7">
    <location>
        <begin position="2"/>
        <end position="228"/>
    </location>
</feature>
<feature type="transmembrane region" description="Helical" evidence="6">
    <location>
        <begin position="567"/>
        <end position="588"/>
    </location>
</feature>
<dbReference type="PANTHER" id="PTHR43335:SF4">
    <property type="entry name" value="ABC TRANSPORTER, ATP-BINDING PROTEIN"/>
    <property type="match status" value="1"/>
</dbReference>
<evidence type="ECO:0000256" key="6">
    <source>
        <dbReference type="SAM" id="Phobius"/>
    </source>
</evidence>
<keyword evidence="2" id="KW-0813">Transport</keyword>
<evidence type="ECO:0000256" key="1">
    <source>
        <dbReference type="ARBA" id="ARBA00005417"/>
    </source>
</evidence>
<dbReference type="PROSITE" id="PS50893">
    <property type="entry name" value="ABC_TRANSPORTER_2"/>
    <property type="match status" value="1"/>
</dbReference>
<comment type="caution">
    <text evidence="8">The sequence shown here is derived from an EMBL/GenBank/DDBJ whole genome shotgun (WGS) entry which is preliminary data.</text>
</comment>
<dbReference type="Pfam" id="PF00005">
    <property type="entry name" value="ABC_tran"/>
    <property type="match status" value="1"/>
</dbReference>
<evidence type="ECO:0000256" key="4">
    <source>
        <dbReference type="ARBA" id="ARBA00022840"/>
    </source>
</evidence>
<keyword evidence="6" id="KW-0812">Transmembrane</keyword>
<evidence type="ECO:0000256" key="3">
    <source>
        <dbReference type="ARBA" id="ARBA00022741"/>
    </source>
</evidence>
<feature type="transmembrane region" description="Helical" evidence="6">
    <location>
        <begin position="655"/>
        <end position="679"/>
    </location>
</feature>
<dbReference type="EMBL" id="JBEZUR010000019">
    <property type="protein sequence ID" value="MEU3555446.1"/>
    <property type="molecule type" value="Genomic_DNA"/>
</dbReference>
<keyword evidence="4 8" id="KW-0067">ATP-binding</keyword>
<reference evidence="8 9" key="1">
    <citation type="submission" date="2024-06" db="EMBL/GenBank/DDBJ databases">
        <title>The Natural Products Discovery Center: Release of the First 8490 Sequenced Strains for Exploring Actinobacteria Biosynthetic Diversity.</title>
        <authorList>
            <person name="Kalkreuter E."/>
            <person name="Kautsar S.A."/>
            <person name="Yang D."/>
            <person name="Bader C.D."/>
            <person name="Teijaro C.N."/>
            <person name="Fluegel L."/>
            <person name="Davis C.M."/>
            <person name="Simpson J.R."/>
            <person name="Lauterbach L."/>
            <person name="Steele A.D."/>
            <person name="Gui C."/>
            <person name="Meng S."/>
            <person name="Li G."/>
            <person name="Viehrig K."/>
            <person name="Ye F."/>
            <person name="Su P."/>
            <person name="Kiefer A.F."/>
            <person name="Nichols A."/>
            <person name="Cepeda A.J."/>
            <person name="Yan W."/>
            <person name="Fan B."/>
            <person name="Jiang Y."/>
            <person name="Adhikari A."/>
            <person name="Zheng C.-J."/>
            <person name="Schuster L."/>
            <person name="Cowan T.M."/>
            <person name="Smanski M.J."/>
            <person name="Chevrette M.G."/>
            <person name="De Carvalho L.P.S."/>
            <person name="Shen B."/>
        </authorList>
    </citation>
    <scope>NUCLEOTIDE SEQUENCE [LARGE SCALE GENOMIC DNA]</scope>
    <source>
        <strain evidence="8 9">NPDC038104</strain>
    </source>
</reference>
<evidence type="ECO:0000313" key="8">
    <source>
        <dbReference type="EMBL" id="MEU3555446.1"/>
    </source>
</evidence>
<dbReference type="InterPro" id="IPR003593">
    <property type="entry name" value="AAA+_ATPase"/>
</dbReference>
<evidence type="ECO:0000313" key="9">
    <source>
        <dbReference type="Proteomes" id="UP001550850"/>
    </source>
</evidence>
<dbReference type="GO" id="GO:0005524">
    <property type="term" value="F:ATP binding"/>
    <property type="evidence" value="ECO:0007669"/>
    <property type="project" value="UniProtKB-KW"/>
</dbReference>
<feature type="compositionally biased region" description="Pro residues" evidence="5">
    <location>
        <begin position="408"/>
        <end position="419"/>
    </location>
</feature>
<feature type="compositionally biased region" description="Gly residues" evidence="5">
    <location>
        <begin position="325"/>
        <end position="338"/>
    </location>
</feature>
<gene>
    <name evidence="8" type="ORF">AB0E65_14690</name>
</gene>
<protein>
    <submittedName>
        <fullName evidence="8">ABC transporter ATP-binding protein</fullName>
    </submittedName>
</protein>
<sequence length="718" mass="75337">MIKAIGLTSAPREQLPSVVDDVSFEVLPGRVTALLGARGSGRTTVLQLMLELRPGRGVTHFRGRPLHASPAPLREVGALLGDVPGHPARTLRGHLRMLCAAAGAPAARADELLRDVGLMDLCGHRLDSLSRGGDRRLGMACALLADPHALLLDEPAAGLTPDDARWLHSTLRRRSDDGGAVLFTTADPREAARFADHVVTLHRGRVAADQGVAEFARTRLRRRVAVRSPHAERLAELLAKEARVTRRPVDVVREGGTRLSVYGGDCAEIGEAAYRHRILIHQLSEETADMGPGARLGGGVGLGVDAPGADVPGADGPGVDGCAGAGVTGVDGRGGGGATPRVGRGVDGPGRRGGDAQGRRAVTNPAVLAPAPGSAPVPGPDGLAADGDGGQEQPRQRWQPRQRRQPRQPRPAPPAPRPPLRVRRSFSPTRPLRYEFRRARGTGVWSRTCVAVVLVSAALTLLLARVGHTPQTRLLAAWPDELPLPPAALGAALLGALSFGQEFRYPALAVDRGTVPRRLGLLAAKLLVSAAMATAPAIAAVGVDALVLRLLLGEEYAALPPRWQASAAVWLALVTACAWAGVLAAGLFRSVTGGLAAVLAVPLVAAPVVEQAAGLLTPGSGRGEASRPAGELLVRWPVVRDEVTAEVLRTIGQPFGVAMVLSLAALLCGYLCTTLRAVAGPRPFRGRRWPFDNIRNSRTPNSPWNVTFLSDKASIETE</sequence>
<feature type="compositionally biased region" description="Low complexity" evidence="5">
    <location>
        <begin position="359"/>
        <end position="372"/>
    </location>
</feature>
<name>A0ABV2YI98_9ACTN</name>
<feature type="transmembrane region" description="Helical" evidence="6">
    <location>
        <begin position="521"/>
        <end position="547"/>
    </location>
</feature>
<feature type="compositionally biased region" description="Basic and acidic residues" evidence="5">
    <location>
        <begin position="349"/>
        <end position="358"/>
    </location>
</feature>
<feature type="transmembrane region" description="Helical" evidence="6">
    <location>
        <begin position="595"/>
        <end position="616"/>
    </location>
</feature>
<evidence type="ECO:0000256" key="5">
    <source>
        <dbReference type="SAM" id="MobiDB-lite"/>
    </source>
</evidence>
<feature type="region of interest" description="Disordered" evidence="5">
    <location>
        <begin position="325"/>
        <end position="426"/>
    </location>
</feature>
<feature type="transmembrane region" description="Helical" evidence="6">
    <location>
        <begin position="444"/>
        <end position="464"/>
    </location>
</feature>
<evidence type="ECO:0000259" key="7">
    <source>
        <dbReference type="PROSITE" id="PS50893"/>
    </source>
</evidence>
<keyword evidence="6" id="KW-1133">Transmembrane helix</keyword>